<gene>
    <name evidence="12" type="primary">LOC112290812</name>
    <name evidence="11" type="ORF">PHYPA_016844</name>
</gene>
<evidence type="ECO:0000256" key="6">
    <source>
        <dbReference type="ARBA" id="ARBA00022837"/>
    </source>
</evidence>
<dbReference type="GO" id="GO:0046872">
    <property type="term" value="F:metal ion binding"/>
    <property type="evidence" value="ECO:0007669"/>
    <property type="project" value="UniProtKB-KW"/>
</dbReference>
<dbReference type="AlphaFoldDB" id="A0A2K1JKD4"/>
<dbReference type="EMBL" id="ABEU02000013">
    <property type="protein sequence ID" value="PNR42015.1"/>
    <property type="molecule type" value="Genomic_DNA"/>
</dbReference>
<keyword evidence="5 8" id="KW-0732">Signal</keyword>
<sequence>MARLALFLWILPSLVCVHLRQAHAQTGYTELLSSTTGRDYDYHDVMASLADADQTTASISNVLSESGQPNYEQDVDATDDAYLQEGEAGGNDPNEDGFDMVEMDDDGESSSEEDTDKSVSPEPSRGCQTGNLVDDSWRCDPNWASRRKNLASCAIGFGRKAIGGKNGAIYVVTSPRDDNPANPAPGTLRYAVTRKQPLWIVFASSMIIKLKNELLITSFKTIDARGVQVRIAGGGGLRIHKVSNVIVHGLFIHDIKATGPAKIMKSEKNVENRPRCDGDAISIFSSSNIWIDHCYLSNAADGLIDVIRGSNSISITNCYFTRHNKVMLLGGDASHTMDRNMHVTVAYNKFGPGLVQRMPRIRYGNLHLVNNEYSSGWGVYPVGGSQNPTILSQGNVYNANRGNKEVTKRIDDGGPKFGGPRTWNWRSEGDMFQSGAYFGNVPMSWSAQSYSQTVSCKSRPASMVWKMVRDAGPLNCRKGARC</sequence>
<dbReference type="EnsemblPlants" id="Pp3c13_1640V3.1">
    <property type="protein sequence ID" value="Pp3c13_1640V3.1"/>
    <property type="gene ID" value="Pp3c13_1640"/>
</dbReference>
<organism evidence="11">
    <name type="scientific">Physcomitrium patens</name>
    <name type="common">Spreading-leaved earth moss</name>
    <name type="synonym">Physcomitrella patens</name>
    <dbReference type="NCBI Taxonomy" id="3218"/>
    <lineage>
        <taxon>Eukaryota</taxon>
        <taxon>Viridiplantae</taxon>
        <taxon>Streptophyta</taxon>
        <taxon>Embryophyta</taxon>
        <taxon>Bryophyta</taxon>
        <taxon>Bryophytina</taxon>
        <taxon>Bryopsida</taxon>
        <taxon>Funariidae</taxon>
        <taxon>Funariales</taxon>
        <taxon>Funariaceae</taxon>
        <taxon>Physcomitrium</taxon>
    </lineage>
</organism>
<keyword evidence="7 8" id="KW-0456">Lyase</keyword>
<dbReference type="PANTHER" id="PTHR31683:SF187">
    <property type="entry name" value="PECTATE LYASE 18-RELATED"/>
    <property type="match status" value="1"/>
</dbReference>
<feature type="signal peptide" evidence="8">
    <location>
        <begin position="1"/>
        <end position="24"/>
    </location>
</feature>
<comment type="catalytic activity">
    <reaction evidence="1 8">
        <text>Eliminative cleavage of (1-&gt;4)-alpha-D-galacturonan to give oligosaccharides with 4-deoxy-alpha-D-galact-4-enuronosyl groups at their non-reducing ends.</text>
        <dbReference type="EC" id="4.2.2.2"/>
    </reaction>
</comment>
<dbReference type="OrthoDB" id="1637350at2759"/>
<dbReference type="PANTHER" id="PTHR31683">
    <property type="entry name" value="PECTATE LYASE 18-RELATED"/>
    <property type="match status" value="1"/>
</dbReference>
<feature type="chain" id="PRO_5044515084" description="Pectate lyase" evidence="8">
    <location>
        <begin position="25"/>
        <end position="482"/>
    </location>
</feature>
<evidence type="ECO:0000313" key="13">
    <source>
        <dbReference type="Proteomes" id="UP000006727"/>
    </source>
</evidence>
<dbReference type="GO" id="GO:0030570">
    <property type="term" value="F:pectate lyase activity"/>
    <property type="evidence" value="ECO:0000318"/>
    <property type="project" value="GO_Central"/>
</dbReference>
<reference evidence="11 13" key="2">
    <citation type="journal article" date="2018" name="Plant J.">
        <title>The Physcomitrella patens chromosome-scale assembly reveals moss genome structure and evolution.</title>
        <authorList>
            <person name="Lang D."/>
            <person name="Ullrich K.K."/>
            <person name="Murat F."/>
            <person name="Fuchs J."/>
            <person name="Jenkins J."/>
            <person name="Haas F.B."/>
            <person name="Piednoel M."/>
            <person name="Gundlach H."/>
            <person name="Van Bel M."/>
            <person name="Meyberg R."/>
            <person name="Vives C."/>
            <person name="Morata J."/>
            <person name="Symeonidi A."/>
            <person name="Hiss M."/>
            <person name="Muchero W."/>
            <person name="Kamisugi Y."/>
            <person name="Saleh O."/>
            <person name="Blanc G."/>
            <person name="Decker E.L."/>
            <person name="van Gessel N."/>
            <person name="Grimwood J."/>
            <person name="Hayes R.D."/>
            <person name="Graham S.W."/>
            <person name="Gunter L.E."/>
            <person name="McDaniel S.F."/>
            <person name="Hoernstein S.N.W."/>
            <person name="Larsson A."/>
            <person name="Li F.W."/>
            <person name="Perroud P.F."/>
            <person name="Phillips J."/>
            <person name="Ranjan P."/>
            <person name="Rokshar D.S."/>
            <person name="Rothfels C.J."/>
            <person name="Schneider L."/>
            <person name="Shu S."/>
            <person name="Stevenson D.W."/>
            <person name="Thummler F."/>
            <person name="Tillich M."/>
            <person name="Villarreal Aguilar J.C."/>
            <person name="Widiez T."/>
            <person name="Wong G.K."/>
            <person name="Wymore A."/>
            <person name="Zhang Y."/>
            <person name="Zimmer A.D."/>
            <person name="Quatrano R.S."/>
            <person name="Mayer K.F.X."/>
            <person name="Goodstein D."/>
            <person name="Casacuberta J.M."/>
            <person name="Vandepoele K."/>
            <person name="Reski R."/>
            <person name="Cuming A.C."/>
            <person name="Tuskan G.A."/>
            <person name="Maumus F."/>
            <person name="Salse J."/>
            <person name="Schmutz J."/>
            <person name="Rensing S.A."/>
        </authorList>
    </citation>
    <scope>NUCLEOTIDE SEQUENCE [LARGE SCALE GENOMIC DNA]</scope>
    <source>
        <strain evidence="12 13">cv. Gransden 2004</strain>
    </source>
</reference>
<dbReference type="UniPathway" id="UPA00545">
    <property type="reaction ID" value="UER00824"/>
</dbReference>
<evidence type="ECO:0000256" key="5">
    <source>
        <dbReference type="ARBA" id="ARBA00022729"/>
    </source>
</evidence>
<accession>A0A2K1JKD4</accession>
<feature type="domain" description="Pectate lyase" evidence="10">
    <location>
        <begin position="205"/>
        <end position="403"/>
    </location>
</feature>
<dbReference type="OMA" id="THRTNGL"/>
<evidence type="ECO:0000256" key="1">
    <source>
        <dbReference type="ARBA" id="ARBA00000695"/>
    </source>
</evidence>
<dbReference type="InterPro" id="IPR002022">
    <property type="entry name" value="Pec_lyase"/>
</dbReference>
<evidence type="ECO:0000256" key="8">
    <source>
        <dbReference type="RuleBase" id="RU361123"/>
    </source>
</evidence>
<dbReference type="GO" id="GO:0045490">
    <property type="term" value="P:pectin catabolic process"/>
    <property type="evidence" value="ECO:0007669"/>
    <property type="project" value="UniProtKB-UniPathway"/>
</dbReference>
<dbReference type="Pfam" id="PF00544">
    <property type="entry name" value="Pectate_lyase_4"/>
    <property type="match status" value="1"/>
</dbReference>
<feature type="region of interest" description="Disordered" evidence="9">
    <location>
        <begin position="84"/>
        <end position="132"/>
    </location>
</feature>
<dbReference type="Gramene" id="Pp3c13_1640V3.2">
    <property type="protein sequence ID" value="Pp3c13_1640V3.2"/>
    <property type="gene ID" value="Pp3c13_1640"/>
</dbReference>
<dbReference type="Proteomes" id="UP000006727">
    <property type="component" value="Chromosome 13"/>
</dbReference>
<dbReference type="STRING" id="3218.A0A2K1JKD4"/>
<dbReference type="Gene3D" id="2.160.20.10">
    <property type="entry name" value="Single-stranded right-handed beta-helix, Pectin lyase-like"/>
    <property type="match status" value="1"/>
</dbReference>
<dbReference type="SMART" id="SM00656">
    <property type="entry name" value="Amb_all"/>
    <property type="match status" value="1"/>
</dbReference>
<dbReference type="InterPro" id="IPR012334">
    <property type="entry name" value="Pectin_lyas_fold"/>
</dbReference>
<dbReference type="PaxDb" id="3218-PP1S385_14V6.1"/>
<dbReference type="InterPro" id="IPR011050">
    <property type="entry name" value="Pectin_lyase_fold/virulence"/>
</dbReference>
<comment type="pathway">
    <text evidence="2 8">Glycan metabolism; pectin degradation; 2-dehydro-3-deoxy-D-gluconate from pectin: step 2/5.</text>
</comment>
<dbReference type="InterPro" id="IPR018082">
    <property type="entry name" value="AmbAllergen"/>
</dbReference>
<evidence type="ECO:0000256" key="3">
    <source>
        <dbReference type="ARBA" id="ARBA00012272"/>
    </source>
</evidence>
<evidence type="ECO:0000259" key="10">
    <source>
        <dbReference type="SMART" id="SM00656"/>
    </source>
</evidence>
<keyword evidence="13" id="KW-1185">Reference proteome</keyword>
<keyword evidence="6 8" id="KW-0106">Calcium</keyword>
<dbReference type="SUPFAM" id="SSF51126">
    <property type="entry name" value="Pectin lyase-like"/>
    <property type="match status" value="1"/>
</dbReference>
<proteinExistence type="inferred from homology"/>
<evidence type="ECO:0000313" key="12">
    <source>
        <dbReference type="EnsemblPlants" id="Pp3c13_1640V3.1"/>
    </source>
</evidence>
<evidence type="ECO:0000313" key="11">
    <source>
        <dbReference type="EMBL" id="PNR42015.1"/>
    </source>
</evidence>
<name>A0A2K1JKD4_PHYPA</name>
<reference evidence="11 13" key="1">
    <citation type="journal article" date="2008" name="Science">
        <title>The Physcomitrella genome reveals evolutionary insights into the conquest of land by plants.</title>
        <authorList>
            <person name="Rensing S."/>
            <person name="Lang D."/>
            <person name="Zimmer A."/>
            <person name="Terry A."/>
            <person name="Salamov A."/>
            <person name="Shapiro H."/>
            <person name="Nishiyama T."/>
            <person name="Perroud P.-F."/>
            <person name="Lindquist E."/>
            <person name="Kamisugi Y."/>
            <person name="Tanahashi T."/>
            <person name="Sakakibara K."/>
            <person name="Fujita T."/>
            <person name="Oishi K."/>
            <person name="Shin-I T."/>
            <person name="Kuroki Y."/>
            <person name="Toyoda A."/>
            <person name="Suzuki Y."/>
            <person name="Hashimoto A."/>
            <person name="Yamaguchi K."/>
            <person name="Sugano A."/>
            <person name="Kohara Y."/>
            <person name="Fujiyama A."/>
            <person name="Anterola A."/>
            <person name="Aoki S."/>
            <person name="Ashton N."/>
            <person name="Barbazuk W.B."/>
            <person name="Barker E."/>
            <person name="Bennetzen J."/>
            <person name="Bezanilla M."/>
            <person name="Blankenship R."/>
            <person name="Cho S.H."/>
            <person name="Dutcher S."/>
            <person name="Estelle M."/>
            <person name="Fawcett J.A."/>
            <person name="Gundlach H."/>
            <person name="Hanada K."/>
            <person name="Heyl A."/>
            <person name="Hicks K.A."/>
            <person name="Hugh J."/>
            <person name="Lohr M."/>
            <person name="Mayer K."/>
            <person name="Melkozernov A."/>
            <person name="Murata T."/>
            <person name="Nelson D."/>
            <person name="Pils B."/>
            <person name="Prigge M."/>
            <person name="Reiss B."/>
            <person name="Renner T."/>
            <person name="Rombauts S."/>
            <person name="Rushton P."/>
            <person name="Sanderfoot A."/>
            <person name="Schween G."/>
            <person name="Shiu S.-H."/>
            <person name="Stueber K."/>
            <person name="Theodoulou F.L."/>
            <person name="Tu H."/>
            <person name="Van de Peer Y."/>
            <person name="Verrier P.J."/>
            <person name="Waters E."/>
            <person name="Wood A."/>
            <person name="Yang L."/>
            <person name="Cove D."/>
            <person name="Cuming A."/>
            <person name="Hasebe M."/>
            <person name="Lucas S."/>
            <person name="Mishler D.B."/>
            <person name="Reski R."/>
            <person name="Grigoriev I."/>
            <person name="Quatrano R.S."/>
            <person name="Boore J.L."/>
        </authorList>
    </citation>
    <scope>NUCLEOTIDE SEQUENCE [LARGE SCALE GENOMIC DNA]</scope>
    <source>
        <strain evidence="12 13">cv. Gransden 2004</strain>
    </source>
</reference>
<dbReference type="EC" id="4.2.2.2" evidence="3 8"/>
<protein>
    <recommendedName>
        <fullName evidence="3 8">Pectate lyase</fullName>
        <ecNumber evidence="3 8">4.2.2.2</ecNumber>
    </recommendedName>
</protein>
<reference evidence="12" key="3">
    <citation type="submission" date="2020-12" db="UniProtKB">
        <authorList>
            <consortium name="EnsemblPlants"/>
        </authorList>
    </citation>
    <scope>IDENTIFICATION</scope>
</reference>
<dbReference type="InterPro" id="IPR045032">
    <property type="entry name" value="PEL"/>
</dbReference>
<comment type="similarity">
    <text evidence="8">Belongs to the polysaccharide lyase 1 family.</text>
</comment>
<evidence type="ECO:0000256" key="9">
    <source>
        <dbReference type="SAM" id="MobiDB-lite"/>
    </source>
</evidence>
<evidence type="ECO:0000256" key="2">
    <source>
        <dbReference type="ARBA" id="ARBA00005220"/>
    </source>
</evidence>
<evidence type="ECO:0000256" key="4">
    <source>
        <dbReference type="ARBA" id="ARBA00022723"/>
    </source>
</evidence>
<dbReference type="EnsemblPlants" id="Pp3c13_1640V3.2">
    <property type="protein sequence ID" value="Pp3c13_1640V3.2"/>
    <property type="gene ID" value="Pp3c13_1640"/>
</dbReference>
<dbReference type="GeneID" id="112290812"/>
<dbReference type="PRINTS" id="PR00807">
    <property type="entry name" value="AMBALLERGEN"/>
</dbReference>
<comment type="cofactor">
    <cofactor evidence="8">
        <name>Ca(2+)</name>
        <dbReference type="ChEBI" id="CHEBI:29108"/>
    </cofactor>
    <text evidence="8">Binds 1 Ca(2+) ion. Required for its activity.</text>
</comment>
<keyword evidence="4 8" id="KW-0479">Metal-binding</keyword>
<evidence type="ECO:0000256" key="7">
    <source>
        <dbReference type="ARBA" id="ARBA00023239"/>
    </source>
</evidence>
<dbReference type="Gramene" id="Pp3c13_1640V3.1">
    <property type="protein sequence ID" value="Pp3c13_1640V3.1"/>
    <property type="gene ID" value="Pp3c13_1640"/>
</dbReference>
<feature type="compositionally biased region" description="Acidic residues" evidence="9">
    <location>
        <begin position="93"/>
        <end position="115"/>
    </location>
</feature>
<dbReference type="RefSeq" id="XP_024393293.1">
    <property type="nucleotide sequence ID" value="XM_024537525.2"/>
</dbReference>